<evidence type="ECO:0000313" key="9">
    <source>
        <dbReference type="Proteomes" id="UP001306508"/>
    </source>
</evidence>
<feature type="domain" description="EF-hand" evidence="7">
    <location>
        <begin position="189"/>
        <end position="224"/>
    </location>
</feature>
<dbReference type="InterPro" id="IPR051426">
    <property type="entry name" value="Peflin/Sorcin_CaBP"/>
</dbReference>
<protein>
    <recommendedName>
        <fullName evidence="7">EF-hand domain-containing protein</fullName>
    </recommendedName>
</protein>
<organism evidence="8 9">
    <name type="scientific">Arxiozyma heterogenica</name>
    <dbReference type="NCBI Taxonomy" id="278026"/>
    <lineage>
        <taxon>Eukaryota</taxon>
        <taxon>Fungi</taxon>
        <taxon>Dikarya</taxon>
        <taxon>Ascomycota</taxon>
        <taxon>Saccharomycotina</taxon>
        <taxon>Saccharomycetes</taxon>
        <taxon>Saccharomycetales</taxon>
        <taxon>Saccharomycetaceae</taxon>
        <taxon>Arxiozyma</taxon>
    </lineage>
</organism>
<dbReference type="Pfam" id="PF13499">
    <property type="entry name" value="EF-hand_7"/>
    <property type="match status" value="1"/>
</dbReference>
<keyword evidence="3" id="KW-0479">Metal-binding</keyword>
<dbReference type="InterPro" id="IPR002048">
    <property type="entry name" value="EF_hand_dom"/>
</dbReference>
<evidence type="ECO:0000256" key="1">
    <source>
        <dbReference type="ARBA" id="ARBA00004496"/>
    </source>
</evidence>
<feature type="compositionally biased region" description="Polar residues" evidence="6">
    <location>
        <begin position="109"/>
        <end position="124"/>
    </location>
</feature>
<dbReference type="PANTHER" id="PTHR46212:SF3">
    <property type="entry name" value="GH27120P"/>
    <property type="match status" value="1"/>
</dbReference>
<dbReference type="EMBL" id="JAWIZZ010000047">
    <property type="protein sequence ID" value="KAK5779204.1"/>
    <property type="molecule type" value="Genomic_DNA"/>
</dbReference>
<dbReference type="Gene3D" id="1.10.238.10">
    <property type="entry name" value="EF-hand"/>
    <property type="match status" value="1"/>
</dbReference>
<evidence type="ECO:0000256" key="2">
    <source>
        <dbReference type="ARBA" id="ARBA00022490"/>
    </source>
</evidence>
<comment type="caution">
    <text evidence="8">The sequence shown here is derived from an EMBL/GenBank/DDBJ whole genome shotgun (WGS) entry which is preliminary data.</text>
</comment>
<comment type="subcellular location">
    <subcellularLocation>
        <location evidence="1">Cytoplasm</location>
    </subcellularLocation>
</comment>
<feature type="compositionally biased region" description="Low complexity" evidence="6">
    <location>
        <begin position="90"/>
        <end position="105"/>
    </location>
</feature>
<evidence type="ECO:0000256" key="4">
    <source>
        <dbReference type="ARBA" id="ARBA00022737"/>
    </source>
</evidence>
<reference evidence="9" key="1">
    <citation type="submission" date="2023-07" db="EMBL/GenBank/DDBJ databases">
        <title>A draft genome of Kazachstania heterogenica Y-27499.</title>
        <authorList>
            <person name="Donic C."/>
            <person name="Kralova J.S."/>
            <person name="Fidel L."/>
            <person name="Ben-Dor S."/>
            <person name="Jung S."/>
        </authorList>
    </citation>
    <scope>NUCLEOTIDE SEQUENCE [LARGE SCALE GENOMIC DNA]</scope>
    <source>
        <strain evidence="9">Y27499</strain>
    </source>
</reference>
<evidence type="ECO:0000259" key="7">
    <source>
        <dbReference type="PROSITE" id="PS50222"/>
    </source>
</evidence>
<dbReference type="PANTHER" id="PTHR46212">
    <property type="entry name" value="PEFLIN"/>
    <property type="match status" value="1"/>
</dbReference>
<keyword evidence="9" id="KW-1185">Reference proteome</keyword>
<feature type="compositionally biased region" description="Polar residues" evidence="6">
    <location>
        <begin position="140"/>
        <end position="149"/>
    </location>
</feature>
<proteinExistence type="predicted"/>
<keyword evidence="5" id="KW-0106">Calcium</keyword>
<dbReference type="Proteomes" id="UP001306508">
    <property type="component" value="Unassembled WGS sequence"/>
</dbReference>
<feature type="compositionally biased region" description="Polar residues" evidence="6">
    <location>
        <begin position="63"/>
        <end position="89"/>
    </location>
</feature>
<name>A0AAN7ZS60_9SACH</name>
<dbReference type="GO" id="GO:0005509">
    <property type="term" value="F:calcium ion binding"/>
    <property type="evidence" value="ECO:0007669"/>
    <property type="project" value="InterPro"/>
</dbReference>
<sequence>MCARKLKYAAGDDLHLYATPKESLEASRKEIEEKERWRQVIEKQERLKKLAEEQSWIRRNQSNSYQDSNIRHNGSRTVSGPASMISGQLNHNRNNNNHNTNGNFHISENIESNHSMPPTGSVLSSRHKKTRPPPIPIQKGNASTFSLSPHHNVFNNNTSTRSDVSSNRSRSSSPNKLLSPNSKESSTERDIKIAKQLFNNHDIKRKGRLTAEELQNLLQNDDSSRFCISSIDSIIEYFGQSRFGTINETEFISLYQKIKYWRKVYVDNDINYSLSINVTEYYNCLQELKYLIPFEISEKLFNQYAEFNINKTDMNSKELKFDKFVESLIWLMKLTKIFRKYDVKHDGVANIAYKDFIETTIYLGRFLPH</sequence>
<dbReference type="SUPFAM" id="SSF47473">
    <property type="entry name" value="EF-hand"/>
    <property type="match status" value="1"/>
</dbReference>
<feature type="region of interest" description="Disordered" evidence="6">
    <location>
        <begin position="63"/>
        <end position="189"/>
    </location>
</feature>
<accession>A0AAN7ZS60</accession>
<dbReference type="AlphaFoldDB" id="A0AAN7ZS60"/>
<evidence type="ECO:0000256" key="5">
    <source>
        <dbReference type="ARBA" id="ARBA00022837"/>
    </source>
</evidence>
<dbReference type="InterPro" id="IPR011992">
    <property type="entry name" value="EF-hand-dom_pair"/>
</dbReference>
<dbReference type="GO" id="GO:0005737">
    <property type="term" value="C:cytoplasm"/>
    <property type="evidence" value="ECO:0007669"/>
    <property type="project" value="UniProtKB-SubCell"/>
</dbReference>
<evidence type="ECO:0000256" key="6">
    <source>
        <dbReference type="SAM" id="MobiDB-lite"/>
    </source>
</evidence>
<gene>
    <name evidence="8" type="ORF">RI543_003092</name>
</gene>
<evidence type="ECO:0000313" key="8">
    <source>
        <dbReference type="EMBL" id="KAK5779204.1"/>
    </source>
</evidence>
<keyword evidence="4" id="KW-0677">Repeat</keyword>
<feature type="compositionally biased region" description="Low complexity" evidence="6">
    <location>
        <begin position="155"/>
        <end position="183"/>
    </location>
</feature>
<evidence type="ECO:0000256" key="3">
    <source>
        <dbReference type="ARBA" id="ARBA00022723"/>
    </source>
</evidence>
<dbReference type="PROSITE" id="PS50222">
    <property type="entry name" value="EF_HAND_2"/>
    <property type="match status" value="1"/>
</dbReference>
<keyword evidence="2" id="KW-0963">Cytoplasm</keyword>